<feature type="domain" description="Fucosyltransferase C-terminal" evidence="12">
    <location>
        <begin position="161"/>
        <end position="345"/>
    </location>
</feature>
<gene>
    <name evidence="14" type="ORF">NEMVEDRAFT_v1g158003</name>
</gene>
<dbReference type="HOGENOM" id="CLU_032075_0_2_1"/>
<reference evidence="14 15" key="1">
    <citation type="journal article" date="2007" name="Science">
        <title>Sea anemone genome reveals ancestral eumetazoan gene repertoire and genomic organization.</title>
        <authorList>
            <person name="Putnam N.H."/>
            <person name="Srivastava M."/>
            <person name="Hellsten U."/>
            <person name="Dirks B."/>
            <person name="Chapman J."/>
            <person name="Salamov A."/>
            <person name="Terry A."/>
            <person name="Shapiro H."/>
            <person name="Lindquist E."/>
            <person name="Kapitonov V.V."/>
            <person name="Jurka J."/>
            <person name="Genikhovich G."/>
            <person name="Grigoriev I.V."/>
            <person name="Lucas S.M."/>
            <person name="Steele R.E."/>
            <person name="Finnerty J.R."/>
            <person name="Technau U."/>
            <person name="Martindale M.Q."/>
            <person name="Rokhsar D.S."/>
        </authorList>
    </citation>
    <scope>NUCLEOTIDE SEQUENCE [LARGE SCALE GENOMIC DNA]</scope>
    <source>
        <strain evidence="15">CH2 X CH6</strain>
    </source>
</reference>
<dbReference type="PANTHER" id="PTHR11929">
    <property type="entry name" value="ALPHA- 1,3 -FUCOSYLTRANSFERASE"/>
    <property type="match status" value="1"/>
</dbReference>
<keyword evidence="15" id="KW-1185">Reference proteome</keyword>
<dbReference type="GO" id="GO:0032580">
    <property type="term" value="C:Golgi cisterna membrane"/>
    <property type="evidence" value="ECO:0007669"/>
    <property type="project" value="UniProtKB-SubCell"/>
</dbReference>
<comment type="similarity">
    <text evidence="2 11">Belongs to the glycosyltransferase 10 family.</text>
</comment>
<dbReference type="Pfam" id="PF00852">
    <property type="entry name" value="Glyco_transf_10"/>
    <property type="match status" value="1"/>
</dbReference>
<sequence length="411" mass="48248">MFFSLEDIFFDAYDHTLKNLKNPAAYAAKRDLPIMVWWTHFTGGNNIKRCSKGECYVTEARSFQTHPRTKLFLFYGTSFRADSLPLPRLGHHEWALLHEESPKNNPLFYHESTIKLFNHTATFRRTSDFPLVTQFLDSIDTLLSKPKYSLAQKNSYGLAPVAYIQSGCDPPSDRDVYVQELMKWIKVDSYGVCLHNKDLPDQFKDPLTMDDEGFHDIISKYKFTLSMENALCEDYITEKLWRTLMLGSVPIYYGSRTVNDWMPNNHSVILVQEFKSPKELADYIMWLDKHDNEYMKYLEYKTSGIDNKYLLNFMEKRPWGHGLEKVNFVSAFECFVCDRIHENLERKTKGLSQRMYLADQSHYGCPKPKMFDLGVPMEQERFYTRKIWGDEYEQGKSQSQALYNHVLGKVN</sequence>
<keyword evidence="8" id="KW-0472">Membrane</keyword>
<dbReference type="InterPro" id="IPR001503">
    <property type="entry name" value="Glyco_trans_10"/>
</dbReference>
<evidence type="ECO:0000256" key="4">
    <source>
        <dbReference type="ARBA" id="ARBA00022679"/>
    </source>
</evidence>
<dbReference type="FunFam" id="3.40.50.11660:FF:000002">
    <property type="entry name" value="Alpha-(1,3)-fucosyltransferase"/>
    <property type="match status" value="1"/>
</dbReference>
<keyword evidence="7" id="KW-1133">Transmembrane helix</keyword>
<dbReference type="eggNOG" id="KOG2619">
    <property type="taxonomic scope" value="Eukaryota"/>
</dbReference>
<evidence type="ECO:0000256" key="9">
    <source>
        <dbReference type="ARBA" id="ARBA00023180"/>
    </source>
</evidence>
<proteinExistence type="inferred from homology"/>
<dbReference type="Gene3D" id="3.40.50.11660">
    <property type="entry name" value="Glycosyl transferase family 10, C-terminal domain"/>
    <property type="match status" value="1"/>
</dbReference>
<dbReference type="PhylomeDB" id="A7RFQ9"/>
<dbReference type="PANTHER" id="PTHR11929:SF194">
    <property type="entry name" value="ALPHA-(1,3)-FUCOSYLTRANSFERASE 10"/>
    <property type="match status" value="1"/>
</dbReference>
<dbReference type="UniPathway" id="UPA00378"/>
<dbReference type="GO" id="GO:0046920">
    <property type="term" value="F:alpha-(1-&gt;3)-fucosyltransferase activity"/>
    <property type="evidence" value="ECO:0000318"/>
    <property type="project" value="GO_Central"/>
</dbReference>
<evidence type="ECO:0000256" key="8">
    <source>
        <dbReference type="ARBA" id="ARBA00023136"/>
    </source>
</evidence>
<organism evidence="14 15">
    <name type="scientific">Nematostella vectensis</name>
    <name type="common">Starlet sea anemone</name>
    <dbReference type="NCBI Taxonomy" id="45351"/>
    <lineage>
        <taxon>Eukaryota</taxon>
        <taxon>Metazoa</taxon>
        <taxon>Cnidaria</taxon>
        <taxon>Anthozoa</taxon>
        <taxon>Hexacorallia</taxon>
        <taxon>Actiniaria</taxon>
        <taxon>Edwardsiidae</taxon>
        <taxon>Nematostella</taxon>
    </lineage>
</organism>
<evidence type="ECO:0000256" key="3">
    <source>
        <dbReference type="ARBA" id="ARBA00022676"/>
    </source>
</evidence>
<comment type="pathway">
    <text evidence="1">Protein modification; protein glycosylation.</text>
</comment>
<dbReference type="FunCoup" id="A7RFQ9">
    <property type="interactions" value="69"/>
</dbReference>
<protein>
    <recommendedName>
        <fullName evidence="11">Fucosyltransferase</fullName>
        <ecNumber evidence="11">2.4.1.-</ecNumber>
    </recommendedName>
</protein>
<evidence type="ECO:0000259" key="12">
    <source>
        <dbReference type="Pfam" id="PF00852"/>
    </source>
</evidence>
<evidence type="ECO:0000313" key="15">
    <source>
        <dbReference type="Proteomes" id="UP000001593"/>
    </source>
</evidence>
<evidence type="ECO:0000256" key="1">
    <source>
        <dbReference type="ARBA" id="ARBA00004922"/>
    </source>
</evidence>
<dbReference type="SUPFAM" id="SSF53756">
    <property type="entry name" value="UDP-Glycosyltransferase/glycogen phosphorylase"/>
    <property type="match status" value="1"/>
</dbReference>
<keyword evidence="11" id="KW-0333">Golgi apparatus</keyword>
<comment type="subcellular location">
    <subcellularLocation>
        <location evidence="10">Endomembrane system</location>
        <topology evidence="10">Single-pass type II membrane protein</topology>
    </subcellularLocation>
    <subcellularLocation>
        <location evidence="11">Golgi apparatus</location>
        <location evidence="11">Golgi stack membrane</location>
        <topology evidence="11">Single-pass type II membrane protein</topology>
    </subcellularLocation>
</comment>
<keyword evidence="6" id="KW-0735">Signal-anchor</keyword>
<evidence type="ECO:0000313" key="14">
    <source>
        <dbReference type="EMBL" id="EDO49643.1"/>
    </source>
</evidence>
<accession>A7RFQ9</accession>
<keyword evidence="5 11" id="KW-0812">Transmembrane</keyword>
<dbReference type="Pfam" id="PF17039">
    <property type="entry name" value="Glyco_tran_10_N"/>
    <property type="match status" value="1"/>
</dbReference>
<evidence type="ECO:0000256" key="2">
    <source>
        <dbReference type="ARBA" id="ARBA00008919"/>
    </source>
</evidence>
<evidence type="ECO:0000256" key="6">
    <source>
        <dbReference type="ARBA" id="ARBA00022968"/>
    </source>
</evidence>
<dbReference type="InterPro" id="IPR055270">
    <property type="entry name" value="Glyco_tran_10_C"/>
</dbReference>
<keyword evidence="9" id="KW-0325">Glycoprotein</keyword>
<dbReference type="OMA" id="HYMKELM"/>
<dbReference type="InterPro" id="IPR038577">
    <property type="entry name" value="GT10-like_C_sf"/>
</dbReference>
<evidence type="ECO:0000256" key="10">
    <source>
        <dbReference type="ARBA" id="ARBA00060399"/>
    </source>
</evidence>
<dbReference type="EC" id="2.4.1.-" evidence="11"/>
<keyword evidence="4 11" id="KW-0808">Transferase</keyword>
<evidence type="ECO:0000259" key="13">
    <source>
        <dbReference type="Pfam" id="PF17039"/>
    </source>
</evidence>
<evidence type="ECO:0000256" key="5">
    <source>
        <dbReference type="ARBA" id="ARBA00022692"/>
    </source>
</evidence>
<name>A7RFQ9_NEMVE</name>
<feature type="domain" description="Fucosyltransferase N-terminal" evidence="13">
    <location>
        <begin position="33"/>
        <end position="130"/>
    </location>
</feature>
<keyword evidence="3 11" id="KW-0328">Glycosyltransferase</keyword>
<dbReference type="Proteomes" id="UP000001593">
    <property type="component" value="Unassembled WGS sequence"/>
</dbReference>
<dbReference type="AlphaFoldDB" id="A7RFQ9"/>
<evidence type="ECO:0000256" key="7">
    <source>
        <dbReference type="ARBA" id="ARBA00022989"/>
    </source>
</evidence>
<dbReference type="InParanoid" id="A7RFQ9"/>
<evidence type="ECO:0000256" key="11">
    <source>
        <dbReference type="RuleBase" id="RU003832"/>
    </source>
</evidence>
<dbReference type="InterPro" id="IPR031481">
    <property type="entry name" value="Glyco_tran_10_N"/>
</dbReference>
<dbReference type="EMBL" id="DS469508">
    <property type="protein sequence ID" value="EDO49643.1"/>
    <property type="molecule type" value="Genomic_DNA"/>
</dbReference>